<reference evidence="5 6" key="2">
    <citation type="submission" date="2020-02" db="EMBL/GenBank/DDBJ databases">
        <title>Candidatus Galacturonibacter soehngenii shows hetero-acetogenic catabolism of galacturonic acid but lacks a canonical carbon monoxide dehydrogenase/acetyl-CoA synthase complex.</title>
        <authorList>
            <person name="Diender M."/>
            <person name="Stouten G.R."/>
            <person name="Petersen J.F."/>
            <person name="Nielsen P.H."/>
            <person name="Dueholm M.S."/>
            <person name="Pronk J.T."/>
            <person name="Van Loosdrecht M.C.M."/>
        </authorList>
    </citation>
    <scope>NUCLEOTIDE SEQUENCE [LARGE SCALE GENOMIC DNA]</scope>
    <source>
        <strain evidence="5">GalUA</strain>
    </source>
</reference>
<evidence type="ECO:0000256" key="4">
    <source>
        <dbReference type="SAM" id="MobiDB-lite"/>
    </source>
</evidence>
<evidence type="ECO:0000256" key="3">
    <source>
        <dbReference type="ARBA" id="ARBA00023306"/>
    </source>
</evidence>
<sequence>MSRSEKGEIFIMNNEKTTVPQETEQAAMPLKLDVTARLIEPKGNLVGFASLKLNDCFVIDDFKILQSDKGTFVGMPSKPDKTSKTGYRDTARPITKEFRAELTEAVTAAYHAELEKLQTRAAAIASPEKQSIPKQLAEGAKQAAQENAARPAPAKAGKTKNAER</sequence>
<reference evidence="5 6" key="1">
    <citation type="submission" date="2019-09" db="EMBL/GenBank/DDBJ databases">
        <authorList>
            <person name="Valk L.C."/>
        </authorList>
    </citation>
    <scope>NUCLEOTIDE SEQUENCE [LARGE SCALE GENOMIC DNA]</scope>
    <source>
        <strain evidence="5">GalUA</strain>
    </source>
</reference>
<keyword evidence="3" id="KW-0131">Cell cycle</keyword>
<dbReference type="EMBL" id="WAGX01000005">
    <property type="protein sequence ID" value="KAB1437996.1"/>
    <property type="molecule type" value="Genomic_DNA"/>
</dbReference>
<dbReference type="Proteomes" id="UP000461768">
    <property type="component" value="Unassembled WGS sequence"/>
</dbReference>
<keyword evidence="1" id="KW-0132">Cell division</keyword>
<evidence type="ECO:0000313" key="5">
    <source>
        <dbReference type="EMBL" id="KAB1437996.1"/>
    </source>
</evidence>
<dbReference type="GO" id="GO:0000917">
    <property type="term" value="P:division septum assembly"/>
    <property type="evidence" value="ECO:0007669"/>
    <property type="project" value="UniProtKB-KW"/>
</dbReference>
<dbReference type="SUPFAM" id="SSF160537">
    <property type="entry name" value="SpoVG-like"/>
    <property type="match status" value="1"/>
</dbReference>
<evidence type="ECO:0000256" key="2">
    <source>
        <dbReference type="ARBA" id="ARBA00023210"/>
    </source>
</evidence>
<comment type="caution">
    <text evidence="5">The sequence shown here is derived from an EMBL/GenBank/DDBJ whole genome shotgun (WGS) entry which is preliminary data.</text>
</comment>
<feature type="compositionally biased region" description="Basic and acidic residues" evidence="4">
    <location>
        <begin position="78"/>
        <end position="92"/>
    </location>
</feature>
<dbReference type="PANTHER" id="PTHR38429:SF1">
    <property type="entry name" value="SEPTATION PROTEIN SPOVG-RELATED"/>
    <property type="match status" value="1"/>
</dbReference>
<feature type="region of interest" description="Disordered" evidence="4">
    <location>
        <begin position="124"/>
        <end position="164"/>
    </location>
</feature>
<protein>
    <submittedName>
        <fullName evidence="5">SpoVG family protein</fullName>
    </submittedName>
</protein>
<dbReference type="Pfam" id="PF04026">
    <property type="entry name" value="SpoVG"/>
    <property type="match status" value="1"/>
</dbReference>
<accession>A0A7V7UG00</accession>
<dbReference type="AlphaFoldDB" id="A0A7V7UG00"/>
<dbReference type="Gene3D" id="3.30.1120.40">
    <property type="entry name" value="Stage V sporulation protein G"/>
    <property type="match status" value="1"/>
</dbReference>
<dbReference type="OrthoDB" id="9796286at2"/>
<evidence type="ECO:0000256" key="1">
    <source>
        <dbReference type="ARBA" id="ARBA00022618"/>
    </source>
</evidence>
<dbReference type="InterPro" id="IPR007170">
    <property type="entry name" value="SpoVG"/>
</dbReference>
<dbReference type="InterPro" id="IPR036751">
    <property type="entry name" value="SpoVG_sf"/>
</dbReference>
<keyword evidence="2" id="KW-0717">Septation</keyword>
<proteinExistence type="predicted"/>
<evidence type="ECO:0000313" key="6">
    <source>
        <dbReference type="Proteomes" id="UP000461768"/>
    </source>
</evidence>
<keyword evidence="6" id="KW-1185">Reference proteome</keyword>
<dbReference type="GO" id="GO:0030435">
    <property type="term" value="P:sporulation resulting in formation of a cellular spore"/>
    <property type="evidence" value="ECO:0007669"/>
    <property type="project" value="InterPro"/>
</dbReference>
<feature type="compositionally biased region" description="Low complexity" evidence="4">
    <location>
        <begin position="137"/>
        <end position="156"/>
    </location>
</feature>
<gene>
    <name evidence="5" type="ORF">F7O84_10470</name>
</gene>
<dbReference type="PANTHER" id="PTHR38429">
    <property type="entry name" value="SEPTATION PROTEIN SPOVG-RELATED"/>
    <property type="match status" value="1"/>
</dbReference>
<name>A0A7V7UG00_9FIRM</name>
<organism evidence="5 6">
    <name type="scientific">Candidatus Galacturonatibacter soehngenii</name>
    <dbReference type="NCBI Taxonomy" id="2307010"/>
    <lineage>
        <taxon>Bacteria</taxon>
        <taxon>Bacillati</taxon>
        <taxon>Bacillota</taxon>
        <taxon>Clostridia</taxon>
        <taxon>Lachnospirales</taxon>
        <taxon>Lachnospiraceae</taxon>
        <taxon>Candidatus Galacturonatibacter</taxon>
    </lineage>
</organism>
<feature type="region of interest" description="Disordered" evidence="4">
    <location>
        <begin position="70"/>
        <end position="92"/>
    </location>
</feature>